<dbReference type="InterPro" id="IPR026590">
    <property type="entry name" value="Ssirtuin_cat_dom"/>
</dbReference>
<feature type="binding site" evidence="3">
    <location>
        <begin position="97"/>
        <end position="100"/>
    </location>
    <ligand>
        <name>NAD(+)</name>
        <dbReference type="ChEBI" id="CHEBI:57540"/>
    </ligand>
</feature>
<dbReference type="HAMAP" id="MF_01121">
    <property type="entry name" value="Sirtuin_ClassIII"/>
    <property type="match status" value="1"/>
</dbReference>
<dbReference type="GO" id="GO:0008270">
    <property type="term" value="F:zinc ion binding"/>
    <property type="evidence" value="ECO:0007669"/>
    <property type="project" value="UniProtKB-UniRule"/>
</dbReference>
<organism evidence="6 7">
    <name type="scientific">candidate division WOR_3 bacterium SM23_42</name>
    <dbReference type="NCBI Taxonomy" id="1703779"/>
    <lineage>
        <taxon>Bacteria</taxon>
        <taxon>Bacteria division WOR-3</taxon>
    </lineage>
</organism>
<feature type="domain" description="Deacetylase sirtuin-type" evidence="5">
    <location>
        <begin position="1"/>
        <end position="248"/>
    </location>
</feature>
<comment type="caution">
    <text evidence="6">The sequence shown here is derived from an EMBL/GenBank/DDBJ whole genome shotgun (WGS) entry which is preliminary data.</text>
</comment>
<dbReference type="PROSITE" id="PS50305">
    <property type="entry name" value="SIRTUIN"/>
    <property type="match status" value="1"/>
</dbReference>
<evidence type="ECO:0000256" key="2">
    <source>
        <dbReference type="ARBA" id="ARBA00023027"/>
    </source>
</evidence>
<accession>A0A0S8FVT1</accession>
<comment type="catalytic activity">
    <reaction evidence="3">
        <text>N(6)-succinyl-L-lysyl-[protein] + NAD(+) + H2O = 2''-O-succinyl-ADP-D-ribose + nicotinamide + L-lysyl-[protein]</text>
        <dbReference type="Rhea" id="RHEA:47668"/>
        <dbReference type="Rhea" id="RHEA-COMP:9752"/>
        <dbReference type="Rhea" id="RHEA-COMP:11877"/>
        <dbReference type="ChEBI" id="CHEBI:15377"/>
        <dbReference type="ChEBI" id="CHEBI:17154"/>
        <dbReference type="ChEBI" id="CHEBI:29969"/>
        <dbReference type="ChEBI" id="CHEBI:57540"/>
        <dbReference type="ChEBI" id="CHEBI:87830"/>
        <dbReference type="ChEBI" id="CHEBI:87832"/>
    </reaction>
</comment>
<feature type="binding site" evidence="3">
    <location>
        <begin position="210"/>
        <end position="212"/>
    </location>
    <ligand>
        <name>NAD(+)</name>
        <dbReference type="ChEBI" id="CHEBI:57540"/>
    </ligand>
</feature>
<proteinExistence type="inferred from homology"/>
<dbReference type="STRING" id="1703779.AMJ83_04060"/>
<dbReference type="PATRIC" id="fig|1703779.3.peg.891"/>
<dbReference type="InterPro" id="IPR050134">
    <property type="entry name" value="NAD-dep_sirtuin_deacylases"/>
</dbReference>
<feature type="binding site" evidence="3 4">
    <location>
        <position position="147"/>
    </location>
    <ligand>
        <name>Zn(2+)</name>
        <dbReference type="ChEBI" id="CHEBI:29105"/>
    </ligand>
</feature>
<dbReference type="Pfam" id="PF02146">
    <property type="entry name" value="SIR2"/>
    <property type="match status" value="1"/>
</dbReference>
<dbReference type="InterPro" id="IPR026591">
    <property type="entry name" value="Sirtuin_cat_small_dom_sf"/>
</dbReference>
<feature type="binding site" evidence="3 4">
    <location>
        <position position="145"/>
    </location>
    <ligand>
        <name>Zn(2+)</name>
        <dbReference type="ChEBI" id="CHEBI:29105"/>
    </ligand>
</feature>
<dbReference type="EMBL" id="LJUJ01000005">
    <property type="protein sequence ID" value="KPK64194.1"/>
    <property type="molecule type" value="Genomic_DNA"/>
</dbReference>
<dbReference type="GO" id="GO:0036054">
    <property type="term" value="F:protein-malonyllysine demalonylase activity"/>
    <property type="evidence" value="ECO:0007669"/>
    <property type="project" value="InterPro"/>
</dbReference>
<feature type="binding site" evidence="3">
    <location>
        <position position="63"/>
    </location>
    <ligand>
        <name>substrate</name>
    </ligand>
</feature>
<dbReference type="NCBIfam" id="NF001753">
    <property type="entry name" value="PRK00481.1-3"/>
    <property type="match status" value="1"/>
</dbReference>
<dbReference type="InterPro" id="IPR003000">
    <property type="entry name" value="Sirtuin"/>
</dbReference>
<comment type="domain">
    <text evidence="3">2 residues (Tyr-63 and Arg-66) present in a large hydrophobic pocket are probably involved in substrate specificity. They are important for desuccinylation activity, but dispensable for deacetylation activity.</text>
</comment>
<reference evidence="6 7" key="1">
    <citation type="journal article" date="2015" name="Microbiome">
        <title>Genomic resolution of linkages in carbon, nitrogen, and sulfur cycling among widespread estuary sediment bacteria.</title>
        <authorList>
            <person name="Baker B.J."/>
            <person name="Lazar C.S."/>
            <person name="Teske A.P."/>
            <person name="Dick G.J."/>
        </authorList>
    </citation>
    <scope>NUCLEOTIDE SEQUENCE [LARGE SCALE GENOMIC DNA]</scope>
    <source>
        <strain evidence="6">SM23_42</strain>
    </source>
</reference>
<evidence type="ECO:0000313" key="6">
    <source>
        <dbReference type="EMBL" id="KPK64194.1"/>
    </source>
</evidence>
<comment type="function">
    <text evidence="3">NAD-dependent lysine deacetylase and desuccinylase that specifically removes acetyl and succinyl groups on target proteins. Modulates the activities of several proteins which are inactive in their acylated form.</text>
</comment>
<name>A0A0S8FVT1_UNCW3</name>
<feature type="binding site" evidence="3">
    <location>
        <begin position="19"/>
        <end position="38"/>
    </location>
    <ligand>
        <name>NAD(+)</name>
        <dbReference type="ChEBI" id="CHEBI:57540"/>
    </ligand>
</feature>
<feature type="binding site" evidence="3">
    <location>
        <position position="66"/>
    </location>
    <ligand>
        <name>substrate</name>
    </ligand>
</feature>
<evidence type="ECO:0000313" key="7">
    <source>
        <dbReference type="Proteomes" id="UP000051373"/>
    </source>
</evidence>
<feature type="binding site" evidence="3">
    <location>
        <position position="228"/>
    </location>
    <ligand>
        <name>NAD(+)</name>
        <dbReference type="ChEBI" id="CHEBI:57540"/>
    </ligand>
</feature>
<feature type="active site" description="Proton acceptor" evidence="3 4">
    <location>
        <position position="115"/>
    </location>
</feature>
<keyword evidence="3 4" id="KW-0479">Metal-binding</keyword>
<evidence type="ECO:0000256" key="3">
    <source>
        <dbReference type="HAMAP-Rule" id="MF_01121"/>
    </source>
</evidence>
<keyword evidence="1" id="KW-0808">Transferase</keyword>
<dbReference type="SUPFAM" id="SSF52467">
    <property type="entry name" value="DHS-like NAD/FAD-binding domain"/>
    <property type="match status" value="1"/>
</dbReference>
<dbReference type="Gene3D" id="3.40.50.1220">
    <property type="entry name" value="TPP-binding domain"/>
    <property type="match status" value="1"/>
</dbReference>
<dbReference type="CDD" id="cd01412">
    <property type="entry name" value="SIRT5_Af1_CobB"/>
    <property type="match status" value="1"/>
</dbReference>
<comment type="cofactor">
    <cofactor evidence="3">
        <name>Zn(2+)</name>
        <dbReference type="ChEBI" id="CHEBI:29105"/>
    </cofactor>
    <text evidence="3">Binds 1 zinc ion per subunit.</text>
</comment>
<dbReference type="PANTHER" id="PTHR11085:SF10">
    <property type="entry name" value="NAD-DEPENDENT PROTEIN DEACYLASE SIRTUIN-5, MITOCHONDRIAL-RELATED"/>
    <property type="match status" value="1"/>
</dbReference>
<sequence length="248" mass="27311">MDRAALLLGTVNSVFVLTGAGVSAESGIPTFRGADGLWKNYSAQELATPQAFQKDPVLVWEWYHWRQDLILKASPNAAHYALSAFESIFEHFLLLTQNVDNMHRRAGSQRVLELHGNIFRARCCECDRKTEYTGIQGVSNDLPRCVCGGLLRPDVVWFGEAIPEYIWQDSLDFLSGTAVAMICGTSGVVWPAAAIPRIAMEQGVKTIEINLEPTPISNAVDVSIRAKADVALPLLVRKITDRPTSKIS</sequence>
<dbReference type="InterPro" id="IPR027546">
    <property type="entry name" value="Sirtuin_class_III"/>
</dbReference>
<feature type="binding site" evidence="3 4">
    <location>
        <position position="126"/>
    </location>
    <ligand>
        <name>Zn(2+)</name>
        <dbReference type="ChEBI" id="CHEBI:29105"/>
    </ligand>
</feature>
<gene>
    <name evidence="3" type="primary">cobB</name>
    <name evidence="6" type="ORF">AMJ83_04060</name>
</gene>
<dbReference type="Proteomes" id="UP000051373">
    <property type="component" value="Unassembled WGS sequence"/>
</dbReference>
<evidence type="ECO:0000256" key="4">
    <source>
        <dbReference type="PROSITE-ProRule" id="PRU00236"/>
    </source>
</evidence>
<dbReference type="InterPro" id="IPR029035">
    <property type="entry name" value="DHS-like_NAD/FAD-binding_dom"/>
</dbReference>
<evidence type="ECO:0000256" key="1">
    <source>
        <dbReference type="ARBA" id="ARBA00022679"/>
    </source>
</evidence>
<feature type="binding site" evidence="3">
    <location>
        <begin position="184"/>
        <end position="186"/>
    </location>
    <ligand>
        <name>NAD(+)</name>
        <dbReference type="ChEBI" id="CHEBI:57540"/>
    </ligand>
</feature>
<keyword evidence="3 4" id="KW-0862">Zinc</keyword>
<dbReference type="PANTHER" id="PTHR11085">
    <property type="entry name" value="NAD-DEPENDENT PROTEIN DEACYLASE SIRTUIN-5, MITOCHONDRIAL-RELATED"/>
    <property type="match status" value="1"/>
</dbReference>
<dbReference type="GO" id="GO:0036055">
    <property type="term" value="F:protein-succinyllysine desuccinylase activity"/>
    <property type="evidence" value="ECO:0007669"/>
    <property type="project" value="UniProtKB-UniRule"/>
</dbReference>
<feature type="binding site" evidence="3 4">
    <location>
        <position position="123"/>
    </location>
    <ligand>
        <name>Zn(2+)</name>
        <dbReference type="ChEBI" id="CHEBI:29105"/>
    </ligand>
</feature>
<dbReference type="GO" id="GO:0005737">
    <property type="term" value="C:cytoplasm"/>
    <property type="evidence" value="ECO:0007669"/>
    <property type="project" value="UniProtKB-SubCell"/>
</dbReference>
<dbReference type="Gene3D" id="3.30.1600.10">
    <property type="entry name" value="SIR2/SIRT2 'Small Domain"/>
    <property type="match status" value="1"/>
</dbReference>
<comment type="catalytic activity">
    <reaction evidence="3">
        <text>N(6)-acetyl-L-lysyl-[protein] + NAD(+) + H2O = 2''-O-acetyl-ADP-D-ribose + nicotinamide + L-lysyl-[protein]</text>
        <dbReference type="Rhea" id="RHEA:43636"/>
        <dbReference type="Rhea" id="RHEA-COMP:9752"/>
        <dbReference type="Rhea" id="RHEA-COMP:10731"/>
        <dbReference type="ChEBI" id="CHEBI:15377"/>
        <dbReference type="ChEBI" id="CHEBI:17154"/>
        <dbReference type="ChEBI" id="CHEBI:29969"/>
        <dbReference type="ChEBI" id="CHEBI:57540"/>
        <dbReference type="ChEBI" id="CHEBI:61930"/>
        <dbReference type="ChEBI" id="CHEBI:83767"/>
        <dbReference type="EC" id="2.3.1.286"/>
    </reaction>
</comment>
<keyword evidence="3" id="KW-0963">Cytoplasm</keyword>
<evidence type="ECO:0000259" key="5">
    <source>
        <dbReference type="PROSITE" id="PS50305"/>
    </source>
</evidence>
<dbReference type="GO" id="GO:0070403">
    <property type="term" value="F:NAD+ binding"/>
    <property type="evidence" value="ECO:0007669"/>
    <property type="project" value="UniProtKB-UniRule"/>
</dbReference>
<dbReference type="AlphaFoldDB" id="A0A0S8FVT1"/>
<comment type="similarity">
    <text evidence="3">Belongs to the sirtuin family. Class III subfamily.</text>
</comment>
<protein>
    <recommendedName>
        <fullName evidence="3">NAD-dependent protein deacylase</fullName>
        <ecNumber evidence="3">2.3.1.286</ecNumber>
    </recommendedName>
    <alternativeName>
        <fullName evidence="3">Regulatory protein SIR2 homolog</fullName>
    </alternativeName>
</protein>
<dbReference type="GO" id="GO:0017136">
    <property type="term" value="F:histone deacetylase activity, NAD-dependent"/>
    <property type="evidence" value="ECO:0007669"/>
    <property type="project" value="TreeGrafter"/>
</dbReference>
<dbReference type="EC" id="2.3.1.286" evidence="3"/>
<keyword evidence="2 3" id="KW-0520">NAD</keyword>
<comment type="subcellular location">
    <subcellularLocation>
        <location evidence="3">Cytoplasm</location>
    </subcellularLocation>
</comment>